<accession>I0AIV1</accession>
<reference evidence="8 9" key="1">
    <citation type="journal article" date="2012" name="Front. Microbiol.">
        <title>Complete genome of Ignavibacterium album, a metabolically versatile, flagellated, facultative anaerobe from the phylum Chlorobi.</title>
        <authorList>
            <person name="Liu Z."/>
            <person name="Frigaard N.-U."/>
            <person name="Vogl K."/>
            <person name="Iino T."/>
            <person name="Ohkuma M."/>
            <person name="Overmann J."/>
            <person name="Bryant D.A."/>
        </authorList>
    </citation>
    <scope>NUCLEOTIDE SEQUENCE [LARGE SCALE GENOMIC DNA]</scope>
    <source>
        <strain evidence="9">DSM 19864 / JCM 16511 / NBRC 101810 / Mat9-16</strain>
    </source>
</reference>
<proteinExistence type="inferred from homology"/>
<comment type="similarity">
    <text evidence="2">Belongs to the CRISPR-associated Csm5 family.</text>
</comment>
<sequence length="422" mass="48778">MTIDEKIKTAKQKLGEKIPCSIEVLTPVHIGSGVKLAEGIDFVKDNNSVHIVPQSELMKYLEDNPDERDRFISGNYKLNSLQRIPEGRRYNISLGRTSEINEFERNGYGKPYIPGSSIKGAIRTILLKKRFDELSNDEKNNLLNKVNNPKKEWAAEPIVKKLLGDDSNKNLMRVLEIFDAEFDTVDLEKVLILSLTNDLGTSYGWKQLWNRQNTTDHKRASQISCEILPVGLKSYFSISLHNFLMNDPTANSTLVFNEDSLSDIKKLVKTINFYSNQKLNKEKEFFEKLTTPKNLTTVIKEIDNLINRLNNLSQDEFIIRISWGSGWKGMTGDFLDDNWLQIFRNKYRLGKSGFDIFPKTRRIVFEEDEPKYLTGWVKVKLNDNKPVTLKKEKIEKDEKIDSNNWAAVLSQKYNVKETKKKK</sequence>
<dbReference type="AlphaFoldDB" id="I0AIV1"/>
<dbReference type="EMBL" id="CP003418">
    <property type="protein sequence ID" value="AFH48908.1"/>
    <property type="molecule type" value="Genomic_DNA"/>
</dbReference>
<dbReference type="eggNOG" id="COG1332">
    <property type="taxonomic scope" value="Bacteria"/>
</dbReference>
<dbReference type="OrthoDB" id="24360at2"/>
<keyword evidence="9" id="KW-1185">Reference proteome</keyword>
<evidence type="ECO:0000256" key="3">
    <source>
        <dbReference type="ARBA" id="ARBA00016113"/>
    </source>
</evidence>
<organism evidence="8 9">
    <name type="scientific">Ignavibacterium album (strain DSM 19864 / JCM 16511 / NBRC 101810 / Mat9-16)</name>
    <dbReference type="NCBI Taxonomy" id="945713"/>
    <lineage>
        <taxon>Bacteria</taxon>
        <taxon>Pseudomonadati</taxon>
        <taxon>Ignavibacteriota</taxon>
        <taxon>Ignavibacteria</taxon>
        <taxon>Ignavibacteriales</taxon>
        <taxon>Ignavibacteriaceae</taxon>
        <taxon>Ignavibacterium</taxon>
    </lineage>
</organism>
<dbReference type="InterPro" id="IPR005537">
    <property type="entry name" value="RAMP_III_fam"/>
</dbReference>
<evidence type="ECO:0000256" key="5">
    <source>
        <dbReference type="ARBA" id="ARBA00023118"/>
    </source>
</evidence>
<name>I0AIV1_IGNAJ</name>
<dbReference type="STRING" id="945713.IALB_1197"/>
<gene>
    <name evidence="8" type="ordered locus">IALB_1197</name>
</gene>
<dbReference type="PANTHER" id="PTHR38007:SF1">
    <property type="entry name" value="CRISPR SYSTEM CMS PROTEIN CSM5"/>
    <property type="match status" value="1"/>
</dbReference>
<evidence type="ECO:0000313" key="8">
    <source>
        <dbReference type="EMBL" id="AFH48908.1"/>
    </source>
</evidence>
<dbReference type="InterPro" id="IPR010173">
    <property type="entry name" value="CRISPR-assoc_Csm5"/>
</dbReference>
<keyword evidence="5" id="KW-0051">Antiviral defense</keyword>
<dbReference type="Proteomes" id="UP000007394">
    <property type="component" value="Chromosome"/>
</dbReference>
<keyword evidence="4" id="KW-0694">RNA-binding</keyword>
<comment type="function">
    <text evidence="1">This subunit might be involved in maturation of a crRNA intermediate to its mature form.</text>
</comment>
<evidence type="ECO:0000256" key="2">
    <source>
        <dbReference type="ARBA" id="ARBA00006680"/>
    </source>
</evidence>
<protein>
    <recommendedName>
        <fullName evidence="3">CRISPR system Cms protein Csm5</fullName>
    </recommendedName>
    <alternativeName>
        <fullName evidence="6">CRISPR type III A-associated protein Csm5</fullName>
    </alternativeName>
</protein>
<dbReference type="RefSeq" id="WP_014560063.1">
    <property type="nucleotide sequence ID" value="NC_017464.1"/>
</dbReference>
<feature type="domain" description="CRISPR type III-associated protein" evidence="7">
    <location>
        <begin position="22"/>
        <end position="293"/>
    </location>
</feature>
<dbReference type="KEGG" id="ial:IALB_1197"/>
<evidence type="ECO:0000259" key="7">
    <source>
        <dbReference type="Pfam" id="PF03787"/>
    </source>
</evidence>
<evidence type="ECO:0000256" key="4">
    <source>
        <dbReference type="ARBA" id="ARBA00022884"/>
    </source>
</evidence>
<evidence type="ECO:0000256" key="1">
    <source>
        <dbReference type="ARBA" id="ARBA00003088"/>
    </source>
</evidence>
<evidence type="ECO:0000256" key="6">
    <source>
        <dbReference type="ARBA" id="ARBA00031720"/>
    </source>
</evidence>
<dbReference type="GO" id="GO:0051607">
    <property type="term" value="P:defense response to virus"/>
    <property type="evidence" value="ECO:0007669"/>
    <property type="project" value="UniProtKB-KW"/>
</dbReference>
<dbReference type="Pfam" id="PF03787">
    <property type="entry name" value="RAMPs"/>
    <property type="match status" value="1"/>
</dbReference>
<dbReference type="HOGENOM" id="CLU_568446_0_0_10"/>
<dbReference type="PANTHER" id="PTHR38007">
    <property type="entry name" value="CRISPR SYSTEM CMS PROTEIN CSM5"/>
    <property type="match status" value="1"/>
</dbReference>
<dbReference type="NCBIfam" id="TIGR01899">
    <property type="entry name" value="cas_TM1807_csm5"/>
    <property type="match status" value="1"/>
</dbReference>
<dbReference type="GO" id="GO:0003723">
    <property type="term" value="F:RNA binding"/>
    <property type="evidence" value="ECO:0007669"/>
    <property type="project" value="UniProtKB-KW"/>
</dbReference>
<evidence type="ECO:0000313" key="9">
    <source>
        <dbReference type="Proteomes" id="UP000007394"/>
    </source>
</evidence>